<dbReference type="GO" id="GO:0016787">
    <property type="term" value="F:hydrolase activity"/>
    <property type="evidence" value="ECO:0007669"/>
    <property type="project" value="UniProtKB-KW"/>
</dbReference>
<comment type="subcellular location">
    <subcellularLocation>
        <location evidence="1">Nucleus</location>
    </subcellularLocation>
</comment>
<evidence type="ECO:0000256" key="18">
    <source>
        <dbReference type="ARBA" id="ARBA00083828"/>
    </source>
</evidence>
<evidence type="ECO:0000313" key="22">
    <source>
        <dbReference type="Proteomes" id="UP000028990"/>
    </source>
</evidence>
<evidence type="ECO:0000259" key="19">
    <source>
        <dbReference type="Pfam" id="PF13086"/>
    </source>
</evidence>
<keyword evidence="12" id="KW-0413">Isomerase</keyword>
<dbReference type="STRING" id="885580.ENSFDAP00000018325"/>
<protein>
    <recommendedName>
        <fullName evidence="17">5'-3' DNA helicase ZGRF1</fullName>
        <ecNumber evidence="14">5.6.2.3</ecNumber>
    </recommendedName>
    <alternativeName>
        <fullName evidence="18">GRF-type zinc finger domain-containing protein 1</fullName>
    </alternativeName>
</protein>
<evidence type="ECO:0000256" key="13">
    <source>
        <dbReference type="ARBA" id="ARBA00023242"/>
    </source>
</evidence>
<evidence type="ECO:0000256" key="5">
    <source>
        <dbReference type="ARBA" id="ARBA00022763"/>
    </source>
</evidence>
<dbReference type="GO" id="GO:0006281">
    <property type="term" value="P:DNA repair"/>
    <property type="evidence" value="ECO:0007669"/>
    <property type="project" value="UniProtKB-KW"/>
</dbReference>
<dbReference type="Pfam" id="PF13086">
    <property type="entry name" value="AAA_11"/>
    <property type="match status" value="1"/>
</dbReference>
<proteinExistence type="predicted"/>
<dbReference type="GO" id="GO:0001147">
    <property type="term" value="F:transcription termination site sequence-specific DNA binding"/>
    <property type="evidence" value="ECO:0007669"/>
    <property type="project" value="TreeGrafter"/>
</dbReference>
<keyword evidence="22" id="KW-1185">Reference proteome</keyword>
<dbReference type="InterPro" id="IPR041679">
    <property type="entry name" value="DNA2/NAM7-like_C"/>
</dbReference>
<evidence type="ECO:0000256" key="17">
    <source>
        <dbReference type="ARBA" id="ARBA00072540"/>
    </source>
</evidence>
<evidence type="ECO:0000313" key="21">
    <source>
        <dbReference type="EMBL" id="KFO25808.1"/>
    </source>
</evidence>
<gene>
    <name evidence="21" type="ORF">H920_12726</name>
</gene>
<evidence type="ECO:0000256" key="8">
    <source>
        <dbReference type="ARBA" id="ARBA00022806"/>
    </source>
</evidence>
<dbReference type="Proteomes" id="UP000028990">
    <property type="component" value="Unassembled WGS sequence"/>
</dbReference>
<keyword evidence="8" id="KW-0347">Helicase</keyword>
<keyword evidence="3" id="KW-0479">Metal-binding</keyword>
<keyword evidence="9" id="KW-0862">Zinc</keyword>
<evidence type="ECO:0000256" key="3">
    <source>
        <dbReference type="ARBA" id="ARBA00022723"/>
    </source>
</evidence>
<evidence type="ECO:0000256" key="15">
    <source>
        <dbReference type="ARBA" id="ARBA00048954"/>
    </source>
</evidence>
<dbReference type="InterPro" id="IPR041677">
    <property type="entry name" value="DNA2/NAM7_AAA_11"/>
</dbReference>
<comment type="catalytic activity">
    <reaction evidence="15">
        <text>ATP + H2O = ADP + phosphate + H(+)</text>
        <dbReference type="Rhea" id="RHEA:13065"/>
        <dbReference type="ChEBI" id="CHEBI:15377"/>
        <dbReference type="ChEBI" id="CHEBI:15378"/>
        <dbReference type="ChEBI" id="CHEBI:30616"/>
        <dbReference type="ChEBI" id="CHEBI:43474"/>
        <dbReference type="ChEBI" id="CHEBI:456216"/>
        <dbReference type="EC" id="5.6.2.3"/>
    </reaction>
</comment>
<sequence>MLAAEEPRAPPVTVIRGVFGAGKSYLLAVVVLLFVRLFEQSDTAAVGNVQPWKLLISSSTNVAVDRVLLGLLSLGFEKFVRVGSIRKIAKPILPYSLHAGSENENEQLKELQALMKEDLTPAERVCVRRSIEQHKLGTTRTLLREVRVVGVTCAACWLPCMNGLTFPVVVLDECSQMTEPTSLLPIARFECEKLILVGDPKQLPPTIQGSEAAHENGLEQTLFDRLCLMGHEPVPLRTQYRCHPAISAIANDLFYGGDLRDGVSEVERGPLVPWLPTLCFYNVTGQEQIERDNSFHNVAEASFTLKLIQSLIASGIAGSMIGVITLYKSQMYKLCRSLSAADFSHPDLKTVQVSTVDAFQGAEKEIIILSCVRTRHVGFIDSETRVNVALTRGRRHLLIVGNLACLRRNGLWGRVIQHCEGREDGLQHASQCEPQLNCFLKDYFEKQAEEKQKKKNEKEKSHSQKDTV</sequence>
<name>A0A091D5Q9_FUKDA</name>
<evidence type="ECO:0000256" key="12">
    <source>
        <dbReference type="ARBA" id="ARBA00023235"/>
    </source>
</evidence>
<evidence type="ECO:0000256" key="1">
    <source>
        <dbReference type="ARBA" id="ARBA00004123"/>
    </source>
</evidence>
<keyword evidence="10" id="KW-0067">ATP-binding</keyword>
<evidence type="ECO:0000256" key="11">
    <source>
        <dbReference type="ARBA" id="ARBA00023204"/>
    </source>
</evidence>
<dbReference type="InterPro" id="IPR047187">
    <property type="entry name" value="SF1_C_Upf1"/>
</dbReference>
<dbReference type="PANTHER" id="PTHR10887:SF531">
    <property type="entry name" value="PROTEIN ZGRF1"/>
    <property type="match status" value="1"/>
</dbReference>
<dbReference type="GO" id="GO:0005524">
    <property type="term" value="F:ATP binding"/>
    <property type="evidence" value="ECO:0007669"/>
    <property type="project" value="UniProtKB-KW"/>
</dbReference>
<dbReference type="CDD" id="cd18808">
    <property type="entry name" value="SF1_C_Upf1"/>
    <property type="match status" value="1"/>
</dbReference>
<evidence type="ECO:0000256" key="4">
    <source>
        <dbReference type="ARBA" id="ARBA00022741"/>
    </source>
</evidence>
<comment type="subunit">
    <text evidence="16">Interacts with DNA repair protein RAD51; the interaction promotes RAD51 strand exchange activity. Also interacts with DNA repair proteins EXO1 and BRCA1; the interactions are increased following DNA damage induction.</text>
</comment>
<dbReference type="InterPro" id="IPR045055">
    <property type="entry name" value="DNA2/NAM7-like"/>
</dbReference>
<keyword evidence="6" id="KW-0863">Zinc-finger</keyword>
<dbReference type="PANTHER" id="PTHR10887">
    <property type="entry name" value="DNA2/NAM7 HELICASE FAMILY"/>
    <property type="match status" value="1"/>
</dbReference>
<dbReference type="GO" id="GO:0016604">
    <property type="term" value="C:nuclear body"/>
    <property type="evidence" value="ECO:0007669"/>
    <property type="project" value="TreeGrafter"/>
</dbReference>
<dbReference type="Gene3D" id="3.40.50.300">
    <property type="entry name" value="P-loop containing nucleotide triphosphate hydrolases"/>
    <property type="match status" value="2"/>
</dbReference>
<dbReference type="GO" id="GO:0008270">
    <property type="term" value="F:zinc ion binding"/>
    <property type="evidence" value="ECO:0007669"/>
    <property type="project" value="UniProtKB-KW"/>
</dbReference>
<dbReference type="Pfam" id="PF13087">
    <property type="entry name" value="AAA_12"/>
    <property type="match status" value="1"/>
</dbReference>
<dbReference type="EMBL" id="KN123330">
    <property type="protein sequence ID" value="KFO25808.1"/>
    <property type="molecule type" value="Genomic_DNA"/>
</dbReference>
<dbReference type="FunFam" id="3.40.50.300:FF:001087">
    <property type="entry name" value="ZGRF1 isoform 9"/>
    <property type="match status" value="1"/>
</dbReference>
<evidence type="ECO:0000256" key="14">
    <source>
        <dbReference type="ARBA" id="ARBA00044969"/>
    </source>
</evidence>
<evidence type="ECO:0000259" key="20">
    <source>
        <dbReference type="Pfam" id="PF13087"/>
    </source>
</evidence>
<evidence type="ECO:0000256" key="16">
    <source>
        <dbReference type="ARBA" id="ARBA00066212"/>
    </source>
</evidence>
<dbReference type="GO" id="GO:0006369">
    <property type="term" value="P:termination of RNA polymerase II transcription"/>
    <property type="evidence" value="ECO:0007669"/>
    <property type="project" value="TreeGrafter"/>
</dbReference>
<feature type="domain" description="DNA2/NAM7 helicase helicase" evidence="19">
    <location>
        <begin position="116"/>
        <end position="208"/>
    </location>
</feature>
<dbReference type="GO" id="GO:0043139">
    <property type="term" value="F:5'-3' DNA helicase activity"/>
    <property type="evidence" value="ECO:0007669"/>
    <property type="project" value="UniProtKB-EC"/>
</dbReference>
<dbReference type="InterPro" id="IPR027417">
    <property type="entry name" value="P-loop_NTPase"/>
</dbReference>
<evidence type="ECO:0000256" key="9">
    <source>
        <dbReference type="ARBA" id="ARBA00022833"/>
    </source>
</evidence>
<keyword evidence="13" id="KW-0539">Nucleus</keyword>
<dbReference type="EC" id="5.6.2.3" evidence="14"/>
<evidence type="ECO:0000256" key="2">
    <source>
        <dbReference type="ARBA" id="ARBA00022553"/>
    </source>
</evidence>
<keyword evidence="7" id="KW-0378">Hydrolase</keyword>
<evidence type="ECO:0000256" key="10">
    <source>
        <dbReference type="ARBA" id="ARBA00022840"/>
    </source>
</evidence>
<evidence type="ECO:0000256" key="7">
    <source>
        <dbReference type="ARBA" id="ARBA00022801"/>
    </source>
</evidence>
<accession>A0A091D5Q9</accession>
<keyword evidence="11" id="KW-0234">DNA repair</keyword>
<keyword evidence="4" id="KW-0547">Nucleotide-binding</keyword>
<dbReference type="AlphaFoldDB" id="A0A091D5Q9"/>
<organism evidence="21 22">
    <name type="scientific">Fukomys damarensis</name>
    <name type="common">Damaraland mole rat</name>
    <name type="synonym">Cryptomys damarensis</name>
    <dbReference type="NCBI Taxonomy" id="885580"/>
    <lineage>
        <taxon>Eukaryota</taxon>
        <taxon>Metazoa</taxon>
        <taxon>Chordata</taxon>
        <taxon>Craniata</taxon>
        <taxon>Vertebrata</taxon>
        <taxon>Euteleostomi</taxon>
        <taxon>Mammalia</taxon>
        <taxon>Eutheria</taxon>
        <taxon>Euarchontoglires</taxon>
        <taxon>Glires</taxon>
        <taxon>Rodentia</taxon>
        <taxon>Hystricomorpha</taxon>
        <taxon>Bathyergidae</taxon>
        <taxon>Fukomys</taxon>
    </lineage>
</organism>
<dbReference type="SUPFAM" id="SSF52540">
    <property type="entry name" value="P-loop containing nucleoside triphosphate hydrolases"/>
    <property type="match status" value="1"/>
</dbReference>
<keyword evidence="5" id="KW-0227">DNA damage</keyword>
<feature type="domain" description="DNA2/NAM7 helicase-like C-terminal" evidence="20">
    <location>
        <begin position="218"/>
        <end position="402"/>
    </location>
</feature>
<evidence type="ECO:0000256" key="6">
    <source>
        <dbReference type="ARBA" id="ARBA00022771"/>
    </source>
</evidence>
<keyword evidence="2" id="KW-0597">Phosphoprotein</keyword>
<reference evidence="21 22" key="1">
    <citation type="submission" date="2013-11" db="EMBL/GenBank/DDBJ databases">
        <title>The Damaraland mole rat (Fukomys damarensis) genome and evolution of African mole rats.</title>
        <authorList>
            <person name="Gladyshev V.N."/>
            <person name="Fang X."/>
        </authorList>
    </citation>
    <scope>NUCLEOTIDE SEQUENCE [LARGE SCALE GENOMIC DNA]</scope>
    <source>
        <tissue evidence="21">Liver</tissue>
    </source>
</reference>